<dbReference type="Proteomes" id="UP000774617">
    <property type="component" value="Unassembled WGS sequence"/>
</dbReference>
<keyword evidence="3" id="KW-0560">Oxidoreductase</keyword>
<feature type="domain" description="FAD/NAD(P)-binding" evidence="4">
    <location>
        <begin position="20"/>
        <end position="157"/>
    </location>
</feature>
<evidence type="ECO:0000313" key="5">
    <source>
        <dbReference type="EMBL" id="KAH7048222.1"/>
    </source>
</evidence>
<name>A0ABQ8G8D2_9PEZI</name>
<dbReference type="PRINTS" id="PR00368">
    <property type="entry name" value="FADPNR"/>
</dbReference>
<reference evidence="5 6" key="1">
    <citation type="journal article" date="2021" name="Nat. Commun.">
        <title>Genetic determinants of endophytism in the Arabidopsis root mycobiome.</title>
        <authorList>
            <person name="Mesny F."/>
            <person name="Miyauchi S."/>
            <person name="Thiergart T."/>
            <person name="Pickel B."/>
            <person name="Atanasova L."/>
            <person name="Karlsson M."/>
            <person name="Huettel B."/>
            <person name="Barry K.W."/>
            <person name="Haridas S."/>
            <person name="Chen C."/>
            <person name="Bauer D."/>
            <person name="Andreopoulos W."/>
            <person name="Pangilinan J."/>
            <person name="LaButti K."/>
            <person name="Riley R."/>
            <person name="Lipzen A."/>
            <person name="Clum A."/>
            <person name="Drula E."/>
            <person name="Henrissat B."/>
            <person name="Kohler A."/>
            <person name="Grigoriev I.V."/>
            <person name="Martin F.M."/>
            <person name="Hacquard S."/>
        </authorList>
    </citation>
    <scope>NUCLEOTIDE SEQUENCE [LARGE SCALE GENOMIC DNA]</scope>
    <source>
        <strain evidence="5 6">MPI-SDFR-AT-0080</strain>
    </source>
</reference>
<dbReference type="InterPro" id="IPR036188">
    <property type="entry name" value="FAD/NAD-bd_sf"/>
</dbReference>
<dbReference type="PANTHER" id="PTHR48105">
    <property type="entry name" value="THIOREDOXIN REDUCTASE 1-RELATED-RELATED"/>
    <property type="match status" value="1"/>
</dbReference>
<keyword evidence="6" id="KW-1185">Reference proteome</keyword>
<proteinExistence type="inferred from homology"/>
<sequence length="325" mass="34597">MFLFRNHLVQTVAAMVTKVEVLIIGGGPAGLSAALSLARARRSAIVFDSKEYRNAPTEHLHTYITWDHHNPAELRAAARKELLEGRYNTIKLSETAVKAVTKLPDGSFKAIDAAGSEWIGDKLVLATGVRDVLPAIPGFAQCWGKSIYHCMFCHGFEDTGAKSAGVLALADLVKKEQCYALASMARQFAASLTFYTDAHQQLADDIQSMLKPSSGMTVETKKIDRLEPATGGGVNVFFADGSSVHEAFLVYHPKTEANVGMSVGGEVTVTPPFNETSVPGCFAFGDVSTPLKALAIAAGSGSLAGSAVVQQLIKEGKPIAFDPKI</sequence>
<protein>
    <submittedName>
        <fullName evidence="5">Thioredoxin reductase</fullName>
    </submittedName>
</protein>
<dbReference type="EMBL" id="JAGTJR010000015">
    <property type="protein sequence ID" value="KAH7048222.1"/>
    <property type="molecule type" value="Genomic_DNA"/>
</dbReference>
<accession>A0ABQ8G8D2</accession>
<dbReference type="PRINTS" id="PR00469">
    <property type="entry name" value="PNDRDTASEII"/>
</dbReference>
<gene>
    <name evidence="5" type="ORF">B0J12DRAFT_665351</name>
</gene>
<evidence type="ECO:0000256" key="1">
    <source>
        <dbReference type="ARBA" id="ARBA00009333"/>
    </source>
</evidence>
<comment type="caution">
    <text evidence="5">The sequence shown here is derived from an EMBL/GenBank/DDBJ whole genome shotgun (WGS) entry which is preliminary data.</text>
</comment>
<dbReference type="Pfam" id="PF07992">
    <property type="entry name" value="Pyr_redox_2"/>
    <property type="match status" value="1"/>
</dbReference>
<evidence type="ECO:0000256" key="3">
    <source>
        <dbReference type="ARBA" id="ARBA00023002"/>
    </source>
</evidence>
<organism evidence="5 6">
    <name type="scientific">Macrophomina phaseolina</name>
    <dbReference type="NCBI Taxonomy" id="35725"/>
    <lineage>
        <taxon>Eukaryota</taxon>
        <taxon>Fungi</taxon>
        <taxon>Dikarya</taxon>
        <taxon>Ascomycota</taxon>
        <taxon>Pezizomycotina</taxon>
        <taxon>Dothideomycetes</taxon>
        <taxon>Dothideomycetes incertae sedis</taxon>
        <taxon>Botryosphaeriales</taxon>
        <taxon>Botryosphaeriaceae</taxon>
        <taxon>Macrophomina</taxon>
    </lineage>
</organism>
<dbReference type="SUPFAM" id="SSF51905">
    <property type="entry name" value="FAD/NAD(P)-binding domain"/>
    <property type="match status" value="1"/>
</dbReference>
<comment type="similarity">
    <text evidence="1">Belongs to the class-II pyridine nucleotide-disulfide oxidoreductase family.</text>
</comment>
<keyword evidence="2" id="KW-0285">Flavoprotein</keyword>
<dbReference type="InterPro" id="IPR023753">
    <property type="entry name" value="FAD/NAD-binding_dom"/>
</dbReference>
<evidence type="ECO:0000313" key="6">
    <source>
        <dbReference type="Proteomes" id="UP000774617"/>
    </source>
</evidence>
<evidence type="ECO:0000259" key="4">
    <source>
        <dbReference type="Pfam" id="PF07992"/>
    </source>
</evidence>
<dbReference type="InterPro" id="IPR050097">
    <property type="entry name" value="Ferredoxin-NADP_redctase_2"/>
</dbReference>
<evidence type="ECO:0000256" key="2">
    <source>
        <dbReference type="ARBA" id="ARBA00022630"/>
    </source>
</evidence>
<dbReference type="Gene3D" id="3.50.50.60">
    <property type="entry name" value="FAD/NAD(P)-binding domain"/>
    <property type="match status" value="2"/>
</dbReference>